<dbReference type="KEGG" id="mpd:MCP_1062"/>
<dbReference type="EMBL" id="AP011532">
    <property type="protein sequence ID" value="BAI61134.1"/>
    <property type="molecule type" value="Genomic_DNA"/>
</dbReference>
<dbReference type="Proteomes" id="UP000001882">
    <property type="component" value="Chromosome"/>
</dbReference>
<evidence type="ECO:0000313" key="2">
    <source>
        <dbReference type="Proteomes" id="UP000001882"/>
    </source>
</evidence>
<dbReference type="InterPro" id="IPR012356">
    <property type="entry name" value="Methan_mark_5"/>
</dbReference>
<dbReference type="NCBIfam" id="TIGR03271">
    <property type="entry name" value="methan_mark_5"/>
    <property type="match status" value="1"/>
</dbReference>
<evidence type="ECO:0008006" key="3">
    <source>
        <dbReference type="Google" id="ProtNLM"/>
    </source>
</evidence>
<dbReference type="PATRIC" id="fig|304371.9.peg.1093"/>
<dbReference type="PIRSF" id="PIRSF018781">
    <property type="entry name" value="UCP018781"/>
    <property type="match status" value="1"/>
</dbReference>
<dbReference type="Pfam" id="PF09885">
    <property type="entry name" value="DUF2112"/>
    <property type="match status" value="1"/>
</dbReference>
<sequence length="151" mass="16942">MKIFIYPANSLILSDLVERFGHEPLALMKEIRKKVTDPGLDSPPMNMTPDDAKKGLKYAAIEIPSGVRGRMSLMDPLIEEAQAAIIVEDADYMFGCMGCARTNELIKYTIRSKGVPVLELKYPKNENEAKNFVLLVKEFLDKLVIKVEAPQ</sequence>
<reference evidence="2" key="3">
    <citation type="journal article" date="2011" name="PLoS ONE">
        <title>Genome sequence of a mesophilic hydrogenotrophic methanogen Methanocella paludicola, the first cultivated representative of the order Methanocellales.</title>
        <authorList>
            <person name="Sakai S."/>
            <person name="Takaki Y."/>
            <person name="Shimamura S."/>
            <person name="Sekine M."/>
            <person name="Tajima T."/>
            <person name="Kosugi H."/>
            <person name="Ichikawa N."/>
            <person name="Tasumi E."/>
            <person name="Hiraki A.T."/>
            <person name="Shimizu A."/>
            <person name="Kato Y."/>
            <person name="Nishiko R."/>
            <person name="Mori K."/>
            <person name="Fujita N."/>
            <person name="Imachi H."/>
            <person name="Takai K."/>
        </authorList>
    </citation>
    <scope>NUCLEOTIDE SEQUENCE [LARGE SCALE GENOMIC DNA]</scope>
    <source>
        <strain evidence="2">DSM 17711 / JCM 13418 / NBRC 101707 / SANAE</strain>
    </source>
</reference>
<dbReference type="InParanoid" id="D1YXG2"/>
<reference evidence="1 2" key="1">
    <citation type="journal article" date="2007" name="Appl. Environ. Microbiol.">
        <title>Isolation of key methanogens for global methane emission from rice paddy fields: a novel isolate affiliated with the clone cluster rice cluster I.</title>
        <authorList>
            <person name="Sakai S."/>
            <person name="Imachi H."/>
            <person name="Sekiguchi Y."/>
            <person name="Ohashi A."/>
            <person name="Harada H."/>
            <person name="Kamagata Y."/>
        </authorList>
    </citation>
    <scope>NUCLEOTIDE SEQUENCE [LARGE SCALE GENOMIC DNA]</scope>
    <source>
        <strain evidence="2">DSM 17711 / JCM 13418 / NBRC 101707 / SANAE</strain>
    </source>
</reference>
<evidence type="ECO:0000313" key="1">
    <source>
        <dbReference type="EMBL" id="BAI61134.1"/>
    </source>
</evidence>
<dbReference type="AlphaFoldDB" id="D1YXG2"/>
<protein>
    <recommendedName>
        <fullName evidence="3">Methanogenesis marker protein 5</fullName>
    </recommendedName>
</protein>
<dbReference type="STRING" id="304371.MCP_1062"/>
<gene>
    <name evidence="1" type="ordered locus">MCP_1062</name>
</gene>
<dbReference type="RefSeq" id="WP_012899813.1">
    <property type="nucleotide sequence ID" value="NC_013665.1"/>
</dbReference>
<dbReference type="FunCoup" id="D1YXG2">
    <property type="interactions" value="11"/>
</dbReference>
<dbReference type="eggNOG" id="arCOG04903">
    <property type="taxonomic scope" value="Archaea"/>
</dbReference>
<name>D1YXG2_METPS</name>
<dbReference type="OrthoDB" id="52584at2157"/>
<proteinExistence type="predicted"/>
<accession>D1YXG2</accession>
<reference evidence="1 2" key="2">
    <citation type="journal article" date="2008" name="Int. J. Syst. Evol. Microbiol.">
        <title>Methanocella paludicola gen. nov., sp. nov., a methane-producing archaeon, the first isolate of the lineage 'Rice Cluster I', and proposal of the new archaeal order Methanocellales ord. nov.</title>
        <authorList>
            <person name="Sakai S."/>
            <person name="Imachi H."/>
            <person name="Hanada S."/>
            <person name="Ohashi A."/>
            <person name="Harada H."/>
            <person name="Kamagata Y."/>
        </authorList>
    </citation>
    <scope>NUCLEOTIDE SEQUENCE [LARGE SCALE GENOMIC DNA]</scope>
    <source>
        <strain evidence="2">DSM 17711 / JCM 13418 / NBRC 101707 / SANAE</strain>
    </source>
</reference>
<keyword evidence="2" id="KW-1185">Reference proteome</keyword>
<dbReference type="GeneID" id="8681074"/>
<organism evidence="1 2">
    <name type="scientific">Methanocella paludicola (strain DSM 17711 / JCM 13418 / NBRC 101707 / SANAE)</name>
    <dbReference type="NCBI Taxonomy" id="304371"/>
    <lineage>
        <taxon>Archaea</taxon>
        <taxon>Methanobacteriati</taxon>
        <taxon>Methanobacteriota</taxon>
        <taxon>Stenosarchaea group</taxon>
        <taxon>Methanomicrobia</taxon>
        <taxon>Methanocellales</taxon>
        <taxon>Methanocellaceae</taxon>
        <taxon>Methanocella</taxon>
    </lineage>
</organism>